<sequence>MPNYGTWVQHGEGNLDDLTRYGLGGYDATNEDPSMNSWSDNVVRYESMVADAFLGLDTVEENDEEEHHEPNPEAQRFYNLLESVRKPLWE</sequence>
<name>A0ABU6T1E0_9FABA</name>
<evidence type="ECO:0000313" key="3">
    <source>
        <dbReference type="Proteomes" id="UP001341840"/>
    </source>
</evidence>
<evidence type="ECO:0000313" key="2">
    <source>
        <dbReference type="EMBL" id="MED6142175.1"/>
    </source>
</evidence>
<comment type="caution">
    <text evidence="2">The sequence shown here is derived from an EMBL/GenBank/DDBJ whole genome shotgun (WGS) entry which is preliminary data.</text>
</comment>
<keyword evidence="3" id="KW-1185">Reference proteome</keyword>
<organism evidence="2 3">
    <name type="scientific">Stylosanthes scabra</name>
    <dbReference type="NCBI Taxonomy" id="79078"/>
    <lineage>
        <taxon>Eukaryota</taxon>
        <taxon>Viridiplantae</taxon>
        <taxon>Streptophyta</taxon>
        <taxon>Embryophyta</taxon>
        <taxon>Tracheophyta</taxon>
        <taxon>Spermatophyta</taxon>
        <taxon>Magnoliopsida</taxon>
        <taxon>eudicotyledons</taxon>
        <taxon>Gunneridae</taxon>
        <taxon>Pentapetalae</taxon>
        <taxon>rosids</taxon>
        <taxon>fabids</taxon>
        <taxon>Fabales</taxon>
        <taxon>Fabaceae</taxon>
        <taxon>Papilionoideae</taxon>
        <taxon>50 kb inversion clade</taxon>
        <taxon>dalbergioids sensu lato</taxon>
        <taxon>Dalbergieae</taxon>
        <taxon>Pterocarpus clade</taxon>
        <taxon>Stylosanthes</taxon>
    </lineage>
</organism>
<gene>
    <name evidence="2" type="ORF">PIB30_111190</name>
</gene>
<accession>A0ABU6T1E0</accession>
<dbReference type="Proteomes" id="UP001341840">
    <property type="component" value="Unassembled WGS sequence"/>
</dbReference>
<reference evidence="2 3" key="1">
    <citation type="journal article" date="2023" name="Plants (Basel)">
        <title>Bridging the Gap: Combining Genomics and Transcriptomics Approaches to Understand Stylosanthes scabra, an Orphan Legume from the Brazilian Caatinga.</title>
        <authorList>
            <person name="Ferreira-Neto J.R.C."/>
            <person name="da Silva M.D."/>
            <person name="Binneck E."/>
            <person name="de Melo N.F."/>
            <person name="da Silva R.H."/>
            <person name="de Melo A.L.T.M."/>
            <person name="Pandolfi V."/>
            <person name="Bustamante F.O."/>
            <person name="Brasileiro-Vidal A.C."/>
            <person name="Benko-Iseppon A.M."/>
        </authorList>
    </citation>
    <scope>NUCLEOTIDE SEQUENCE [LARGE SCALE GENOMIC DNA]</scope>
    <source>
        <tissue evidence="2">Leaves</tissue>
    </source>
</reference>
<proteinExistence type="predicted"/>
<evidence type="ECO:0000256" key="1">
    <source>
        <dbReference type="SAM" id="MobiDB-lite"/>
    </source>
</evidence>
<protein>
    <submittedName>
        <fullName evidence="2">Uncharacterized protein</fullName>
    </submittedName>
</protein>
<dbReference type="EMBL" id="JASCZI010067279">
    <property type="protein sequence ID" value="MED6142175.1"/>
    <property type="molecule type" value="Genomic_DNA"/>
</dbReference>
<feature type="non-terminal residue" evidence="2">
    <location>
        <position position="90"/>
    </location>
</feature>
<feature type="region of interest" description="Disordered" evidence="1">
    <location>
        <begin position="1"/>
        <end position="36"/>
    </location>
</feature>